<organism evidence="1">
    <name type="scientific">Anguilla anguilla</name>
    <name type="common">European freshwater eel</name>
    <name type="synonym">Muraena anguilla</name>
    <dbReference type="NCBI Taxonomy" id="7936"/>
    <lineage>
        <taxon>Eukaryota</taxon>
        <taxon>Metazoa</taxon>
        <taxon>Chordata</taxon>
        <taxon>Craniata</taxon>
        <taxon>Vertebrata</taxon>
        <taxon>Euteleostomi</taxon>
        <taxon>Actinopterygii</taxon>
        <taxon>Neopterygii</taxon>
        <taxon>Teleostei</taxon>
        <taxon>Anguilliformes</taxon>
        <taxon>Anguillidae</taxon>
        <taxon>Anguilla</taxon>
    </lineage>
</organism>
<reference evidence="1" key="1">
    <citation type="submission" date="2014-11" db="EMBL/GenBank/DDBJ databases">
        <authorList>
            <person name="Amaro Gonzalez C."/>
        </authorList>
    </citation>
    <scope>NUCLEOTIDE SEQUENCE</scope>
</reference>
<name>A0A0E9SJI3_ANGAN</name>
<protein>
    <submittedName>
        <fullName evidence="1">Uncharacterized protein</fullName>
    </submittedName>
</protein>
<evidence type="ECO:0000313" key="1">
    <source>
        <dbReference type="EMBL" id="JAH41549.1"/>
    </source>
</evidence>
<reference evidence="1" key="2">
    <citation type="journal article" date="2015" name="Fish Shellfish Immunol.">
        <title>Early steps in the European eel (Anguilla anguilla)-Vibrio vulnificus interaction in the gills: Role of the RtxA13 toxin.</title>
        <authorList>
            <person name="Callol A."/>
            <person name="Pajuelo D."/>
            <person name="Ebbesson L."/>
            <person name="Teles M."/>
            <person name="MacKenzie S."/>
            <person name="Amaro C."/>
        </authorList>
    </citation>
    <scope>NUCLEOTIDE SEQUENCE</scope>
</reference>
<dbReference type="EMBL" id="GBXM01067028">
    <property type="protein sequence ID" value="JAH41549.1"/>
    <property type="molecule type" value="Transcribed_RNA"/>
</dbReference>
<proteinExistence type="predicted"/>
<sequence>MVLAVKSPDICILSIKDTH</sequence>
<dbReference type="AlphaFoldDB" id="A0A0E9SJI3"/>
<accession>A0A0E9SJI3</accession>